<gene>
    <name evidence="3" type="ORF">CRI94_02425</name>
</gene>
<dbReference type="AlphaFoldDB" id="A0A2A8D2J3"/>
<dbReference type="Proteomes" id="UP000220102">
    <property type="component" value="Unassembled WGS sequence"/>
</dbReference>
<comment type="caution">
    <text evidence="3">The sequence shown here is derived from an EMBL/GenBank/DDBJ whole genome shotgun (WGS) entry which is preliminary data.</text>
</comment>
<protein>
    <recommendedName>
        <fullName evidence="5">Phage holin family protein</fullName>
    </recommendedName>
</protein>
<evidence type="ECO:0008006" key="5">
    <source>
        <dbReference type="Google" id="ProtNLM"/>
    </source>
</evidence>
<evidence type="ECO:0000256" key="2">
    <source>
        <dbReference type="SAM" id="Phobius"/>
    </source>
</evidence>
<keyword evidence="4" id="KW-1185">Reference proteome</keyword>
<feature type="region of interest" description="Disordered" evidence="1">
    <location>
        <begin position="1"/>
        <end position="26"/>
    </location>
</feature>
<dbReference type="OrthoDB" id="1495875at2"/>
<name>A0A2A8D2J3_9BACT</name>
<evidence type="ECO:0000256" key="1">
    <source>
        <dbReference type="SAM" id="MobiDB-lite"/>
    </source>
</evidence>
<keyword evidence="2" id="KW-1133">Transmembrane helix</keyword>
<dbReference type="InterPro" id="IPR009937">
    <property type="entry name" value="Phage_holin_3_6"/>
</dbReference>
<sequence>MASLPDRPGTEHPAQTPSRRGGKLQRMTDDTKGIVTDLREWIDLRLDLAVREINDKVDDAASQAALGVVLAILAFFTGLFGLTTIALGLGWWLGRPFWGFLIVSGLLSLVAFIVATVAKRHPIVVETPLFQKIRGDRYQSDDESTDSASDDTPSPESATSQAKTSQATPSADL</sequence>
<feature type="compositionally biased region" description="Polar residues" evidence="1">
    <location>
        <begin position="159"/>
        <end position="173"/>
    </location>
</feature>
<keyword evidence="2" id="KW-0472">Membrane</keyword>
<accession>A0A2A8D2J3</accession>
<dbReference type="Pfam" id="PF07332">
    <property type="entry name" value="Phage_holin_3_6"/>
    <property type="match status" value="1"/>
</dbReference>
<feature type="transmembrane region" description="Helical" evidence="2">
    <location>
        <begin position="64"/>
        <end position="91"/>
    </location>
</feature>
<dbReference type="RefSeq" id="WP_098074057.1">
    <property type="nucleotide sequence ID" value="NZ_PDEQ01000001.1"/>
</dbReference>
<reference evidence="3 4" key="1">
    <citation type="submission" date="2017-10" db="EMBL/GenBank/DDBJ databases">
        <title>Draft genome of Longibacter Salinarum.</title>
        <authorList>
            <person name="Goh K.M."/>
            <person name="Shamsir M.S."/>
            <person name="Lim S.W."/>
        </authorList>
    </citation>
    <scope>NUCLEOTIDE SEQUENCE [LARGE SCALE GENOMIC DNA]</scope>
    <source>
        <strain evidence="3 4">KCTC 52045</strain>
    </source>
</reference>
<keyword evidence="2" id="KW-0812">Transmembrane</keyword>
<dbReference type="EMBL" id="PDEQ01000001">
    <property type="protein sequence ID" value="PEN15159.1"/>
    <property type="molecule type" value="Genomic_DNA"/>
</dbReference>
<proteinExistence type="predicted"/>
<feature type="region of interest" description="Disordered" evidence="1">
    <location>
        <begin position="136"/>
        <end position="173"/>
    </location>
</feature>
<organism evidence="3 4">
    <name type="scientific">Longibacter salinarum</name>
    <dbReference type="NCBI Taxonomy" id="1850348"/>
    <lineage>
        <taxon>Bacteria</taxon>
        <taxon>Pseudomonadati</taxon>
        <taxon>Rhodothermota</taxon>
        <taxon>Rhodothermia</taxon>
        <taxon>Rhodothermales</taxon>
        <taxon>Salisaetaceae</taxon>
        <taxon>Longibacter</taxon>
    </lineage>
</organism>
<feature type="transmembrane region" description="Helical" evidence="2">
    <location>
        <begin position="97"/>
        <end position="118"/>
    </location>
</feature>
<evidence type="ECO:0000313" key="3">
    <source>
        <dbReference type="EMBL" id="PEN15159.1"/>
    </source>
</evidence>
<evidence type="ECO:0000313" key="4">
    <source>
        <dbReference type="Proteomes" id="UP000220102"/>
    </source>
</evidence>